<evidence type="ECO:0000256" key="2">
    <source>
        <dbReference type="ARBA" id="ARBA00023008"/>
    </source>
</evidence>
<evidence type="ECO:0000313" key="5">
    <source>
        <dbReference type="EMBL" id="MCO5725670.1"/>
    </source>
</evidence>
<name>A0ABT1B1G5_9FLAO</name>
<dbReference type="InterPro" id="IPR036249">
    <property type="entry name" value="Thioredoxin-like_sf"/>
</dbReference>
<comment type="similarity">
    <text evidence="1">Belongs to the SCO1/2 family.</text>
</comment>
<dbReference type="EMBL" id="JAMXIB010000011">
    <property type="protein sequence ID" value="MCO5725670.1"/>
    <property type="molecule type" value="Genomic_DNA"/>
</dbReference>
<dbReference type="CDD" id="cd02968">
    <property type="entry name" value="SCO"/>
    <property type="match status" value="1"/>
</dbReference>
<dbReference type="Pfam" id="PF02630">
    <property type="entry name" value="SCO1-SenC"/>
    <property type="match status" value="1"/>
</dbReference>
<sequence>MNKGKYKYIWVALVVLVFGIIFVPRIADRLRQGSVVEHDRISRDPAKEPLSYLYFDGERRKVPPFALLNQDSLLVTDRDYLGKVYVVEFFFTTCPSICPVMTKNLVQLQEEFREFEDFGVASFTINPQYDTPGVLKQYAERHGITDMDWHLLTGDAETIYELANAGFNIYAQEMADAPGGFEHSGLFALVDQEGYLRCRKDEFGNPIIYYRGAIPEEDGANPQGETEQISLLKQDIRNLLTPPDGK</sequence>
<keyword evidence="2" id="KW-0186">Copper</keyword>
<dbReference type="Gene3D" id="3.40.30.10">
    <property type="entry name" value="Glutaredoxin"/>
    <property type="match status" value="1"/>
</dbReference>
<organism evidence="5 6">
    <name type="scientific">Robiginitalea marina</name>
    <dbReference type="NCBI Taxonomy" id="2954105"/>
    <lineage>
        <taxon>Bacteria</taxon>
        <taxon>Pseudomonadati</taxon>
        <taxon>Bacteroidota</taxon>
        <taxon>Flavobacteriia</taxon>
        <taxon>Flavobacteriales</taxon>
        <taxon>Flavobacteriaceae</taxon>
        <taxon>Robiginitalea</taxon>
    </lineage>
</organism>
<evidence type="ECO:0000313" key="6">
    <source>
        <dbReference type="Proteomes" id="UP001206312"/>
    </source>
</evidence>
<accession>A0ABT1B1G5</accession>
<keyword evidence="3" id="KW-0472">Membrane</keyword>
<dbReference type="Proteomes" id="UP001206312">
    <property type="component" value="Unassembled WGS sequence"/>
</dbReference>
<dbReference type="PANTHER" id="PTHR12151">
    <property type="entry name" value="ELECTRON TRANSPORT PROTIN SCO1/SENC FAMILY MEMBER"/>
    <property type="match status" value="1"/>
</dbReference>
<dbReference type="InterPro" id="IPR003782">
    <property type="entry name" value="SCO1/SenC"/>
</dbReference>
<dbReference type="PROSITE" id="PS51352">
    <property type="entry name" value="THIOREDOXIN_2"/>
    <property type="match status" value="1"/>
</dbReference>
<evidence type="ECO:0000259" key="4">
    <source>
        <dbReference type="PROSITE" id="PS51352"/>
    </source>
</evidence>
<feature type="transmembrane region" description="Helical" evidence="3">
    <location>
        <begin position="6"/>
        <end position="23"/>
    </location>
</feature>
<dbReference type="PANTHER" id="PTHR12151:SF25">
    <property type="entry name" value="LINALOOL DEHYDRATASE_ISOMERASE DOMAIN-CONTAINING PROTEIN"/>
    <property type="match status" value="1"/>
</dbReference>
<gene>
    <name evidence="5" type="ORF">NG653_12450</name>
</gene>
<keyword evidence="3" id="KW-1133">Transmembrane helix</keyword>
<comment type="caution">
    <text evidence="5">The sequence shown here is derived from an EMBL/GenBank/DDBJ whole genome shotgun (WGS) entry which is preliminary data.</text>
</comment>
<keyword evidence="3" id="KW-0812">Transmembrane</keyword>
<dbReference type="SUPFAM" id="SSF52833">
    <property type="entry name" value="Thioredoxin-like"/>
    <property type="match status" value="1"/>
</dbReference>
<dbReference type="RefSeq" id="WP_252742041.1">
    <property type="nucleotide sequence ID" value="NZ_JAMXIB010000011.1"/>
</dbReference>
<keyword evidence="6" id="KW-1185">Reference proteome</keyword>
<dbReference type="InterPro" id="IPR013766">
    <property type="entry name" value="Thioredoxin_domain"/>
</dbReference>
<proteinExistence type="inferred from homology"/>
<protein>
    <submittedName>
        <fullName evidence="5">SCO family protein</fullName>
    </submittedName>
</protein>
<reference evidence="5 6" key="1">
    <citation type="submission" date="2022-06" db="EMBL/GenBank/DDBJ databases">
        <authorList>
            <person name="Xuan X."/>
        </authorList>
    </citation>
    <scope>NUCLEOTIDE SEQUENCE [LARGE SCALE GENOMIC DNA]</scope>
    <source>
        <strain evidence="5 6">2V75</strain>
    </source>
</reference>
<feature type="domain" description="Thioredoxin" evidence="4">
    <location>
        <begin position="56"/>
        <end position="195"/>
    </location>
</feature>
<evidence type="ECO:0000256" key="1">
    <source>
        <dbReference type="ARBA" id="ARBA00010996"/>
    </source>
</evidence>
<evidence type="ECO:0000256" key="3">
    <source>
        <dbReference type="SAM" id="Phobius"/>
    </source>
</evidence>